<accession>A0A444W8C9</accession>
<proteinExistence type="predicted"/>
<dbReference type="OrthoDB" id="1451017at2"/>
<evidence type="ECO:0000256" key="1">
    <source>
        <dbReference type="SAM" id="Phobius"/>
    </source>
</evidence>
<keyword evidence="1" id="KW-0812">Transmembrane</keyword>
<dbReference type="EMBL" id="JUIW01000008">
    <property type="protein sequence ID" value="RYJ42002.1"/>
    <property type="molecule type" value="Genomic_DNA"/>
</dbReference>
<sequence>MRKLNLKLLLPYNWAHIRKIKVYDDKKRLLIKIMHGEEPEIEIPDDSKQVIIKLDFYKSVITIPQGENLHLILFMDFRDRFPIKYFDTLKRKCLTGKFVTQEEFEDFSSSFYANAHKWIHKTEVDKGSLFLGFLLSVGLTVMSVVEQNNPYQDIIFMIGLASFFSLLAIQIENHKILLYDYKSRMIASGAAFMLGSIFLQSSFPLIVLFILFSLTFLLKSIHSIGQLYRKVNLGKD</sequence>
<gene>
    <name evidence="2" type="ORF">NU09_2406</name>
</gene>
<keyword evidence="1" id="KW-0472">Membrane</keyword>
<feature type="transmembrane region" description="Helical" evidence="1">
    <location>
        <begin position="151"/>
        <end position="169"/>
    </location>
</feature>
<comment type="caution">
    <text evidence="2">The sequence shown here is derived from an EMBL/GenBank/DDBJ whole genome shotgun (WGS) entry which is preliminary data.</text>
</comment>
<evidence type="ECO:0000313" key="3">
    <source>
        <dbReference type="Proteomes" id="UP000289775"/>
    </source>
</evidence>
<keyword evidence="1" id="KW-1133">Transmembrane helix</keyword>
<dbReference type="AlphaFoldDB" id="A0A444W8C9"/>
<organism evidence="2 3">
    <name type="scientific">Flavobacterium beibuense</name>
    <dbReference type="NCBI Taxonomy" id="657326"/>
    <lineage>
        <taxon>Bacteria</taxon>
        <taxon>Pseudomonadati</taxon>
        <taxon>Bacteroidota</taxon>
        <taxon>Flavobacteriia</taxon>
        <taxon>Flavobacteriales</taxon>
        <taxon>Flavobacteriaceae</taxon>
        <taxon>Flavobacterium</taxon>
    </lineage>
</organism>
<reference evidence="2 3" key="1">
    <citation type="submission" date="2014-12" db="EMBL/GenBank/DDBJ databases">
        <title>Genome sequence of Flavobacterium beibuense RSKm HC5.</title>
        <authorList>
            <person name="Kim J.F."/>
            <person name="Song J.Y."/>
            <person name="Kwak M.-J."/>
            <person name="Lee S.-W."/>
        </authorList>
    </citation>
    <scope>NUCLEOTIDE SEQUENCE [LARGE SCALE GENOMIC DNA]</scope>
    <source>
        <strain evidence="2 3">RSKm HC5</strain>
    </source>
</reference>
<keyword evidence="3" id="KW-1185">Reference proteome</keyword>
<protein>
    <submittedName>
        <fullName evidence="2">Uncharacterized protein</fullName>
    </submittedName>
</protein>
<dbReference type="RefSeq" id="WP_129751513.1">
    <property type="nucleotide sequence ID" value="NZ_JUIW01000008.1"/>
</dbReference>
<name>A0A444W8C9_9FLAO</name>
<evidence type="ECO:0000313" key="2">
    <source>
        <dbReference type="EMBL" id="RYJ42002.1"/>
    </source>
</evidence>
<feature type="transmembrane region" description="Helical" evidence="1">
    <location>
        <begin position="127"/>
        <end position="145"/>
    </location>
</feature>
<dbReference type="Proteomes" id="UP000289775">
    <property type="component" value="Unassembled WGS sequence"/>
</dbReference>